<dbReference type="EMBL" id="JAGKQM010000019">
    <property type="protein sequence ID" value="KAH0859484.1"/>
    <property type="molecule type" value="Genomic_DNA"/>
</dbReference>
<feature type="non-terminal residue" evidence="2">
    <location>
        <position position="180"/>
    </location>
</feature>
<keyword evidence="3" id="KW-1185">Reference proteome</keyword>
<organism evidence="2 3">
    <name type="scientific">Brassica napus</name>
    <name type="common">Rape</name>
    <dbReference type="NCBI Taxonomy" id="3708"/>
    <lineage>
        <taxon>Eukaryota</taxon>
        <taxon>Viridiplantae</taxon>
        <taxon>Streptophyta</taxon>
        <taxon>Embryophyta</taxon>
        <taxon>Tracheophyta</taxon>
        <taxon>Spermatophyta</taxon>
        <taxon>Magnoliopsida</taxon>
        <taxon>eudicotyledons</taxon>
        <taxon>Gunneridae</taxon>
        <taxon>Pentapetalae</taxon>
        <taxon>rosids</taxon>
        <taxon>malvids</taxon>
        <taxon>Brassicales</taxon>
        <taxon>Brassicaceae</taxon>
        <taxon>Brassiceae</taxon>
        <taxon>Brassica</taxon>
    </lineage>
</organism>
<dbReference type="Pfam" id="PF12776">
    <property type="entry name" value="Myb_DNA-bind_3"/>
    <property type="match status" value="1"/>
</dbReference>
<feature type="non-terminal residue" evidence="2">
    <location>
        <position position="1"/>
    </location>
</feature>
<reference evidence="2 3" key="1">
    <citation type="submission" date="2021-05" db="EMBL/GenBank/DDBJ databases">
        <title>Genome Assembly of Synthetic Allotetraploid Brassica napus Reveals Homoeologous Exchanges between Subgenomes.</title>
        <authorList>
            <person name="Davis J.T."/>
        </authorList>
    </citation>
    <scope>NUCLEOTIDE SEQUENCE [LARGE SCALE GENOMIC DNA]</scope>
    <source>
        <strain evidence="3">cv. Da-Ae</strain>
        <tissue evidence="2">Seedling</tissue>
    </source>
</reference>
<sequence>NVVVFFLKGNKKITWNDNKTHTFLEIFVSEQEEENWKEALLSKEGKERLIDKFEQATGYKLVCKKIKNHYDSLKTWYTAYKRLSKKNGVHVNQTTNEIEMDSEWWDDRSNEIPEASHIRNKPLQDLDLLEKIFSDAYIGTEDGWAVGNGPDGYVQAEEHVNDTQTEGDDQESFFSETQNN</sequence>
<dbReference type="InterPro" id="IPR024752">
    <property type="entry name" value="Myb/SANT-like_dom"/>
</dbReference>
<protein>
    <recommendedName>
        <fullName evidence="1">Myb/SANT-like domain-containing protein</fullName>
    </recommendedName>
</protein>
<evidence type="ECO:0000313" key="3">
    <source>
        <dbReference type="Proteomes" id="UP000824890"/>
    </source>
</evidence>
<comment type="caution">
    <text evidence="2">The sequence shown here is derived from an EMBL/GenBank/DDBJ whole genome shotgun (WGS) entry which is preliminary data.</text>
</comment>
<proteinExistence type="predicted"/>
<dbReference type="Proteomes" id="UP000824890">
    <property type="component" value="Unassembled WGS sequence"/>
</dbReference>
<evidence type="ECO:0000313" key="2">
    <source>
        <dbReference type="EMBL" id="KAH0859484.1"/>
    </source>
</evidence>
<dbReference type="PANTHER" id="PTHR47069:SF11">
    <property type="entry name" value="OS04G0275550 PROTEIN"/>
    <property type="match status" value="1"/>
</dbReference>
<feature type="domain" description="Myb/SANT-like" evidence="1">
    <location>
        <begin position="14"/>
        <end position="107"/>
    </location>
</feature>
<gene>
    <name evidence="2" type="ORF">HID58_087745</name>
</gene>
<dbReference type="PANTHER" id="PTHR47069">
    <property type="match status" value="1"/>
</dbReference>
<evidence type="ECO:0000259" key="1">
    <source>
        <dbReference type="Pfam" id="PF12776"/>
    </source>
</evidence>
<name>A0ABQ7XVI2_BRANA</name>
<accession>A0ABQ7XVI2</accession>